<dbReference type="EMBL" id="REGN01006191">
    <property type="protein sequence ID" value="RNA10475.1"/>
    <property type="molecule type" value="Genomic_DNA"/>
</dbReference>
<proteinExistence type="predicted"/>
<accession>A0A3M7QHN0</accession>
<keyword evidence="2" id="KW-1185">Reference proteome</keyword>
<gene>
    <name evidence="1" type="ORF">BpHYR1_028177</name>
</gene>
<protein>
    <submittedName>
        <fullName evidence="1">Uncharacterized protein</fullName>
    </submittedName>
</protein>
<name>A0A3M7QHN0_BRAPC</name>
<organism evidence="1 2">
    <name type="scientific">Brachionus plicatilis</name>
    <name type="common">Marine rotifer</name>
    <name type="synonym">Brachionus muelleri</name>
    <dbReference type="NCBI Taxonomy" id="10195"/>
    <lineage>
        <taxon>Eukaryota</taxon>
        <taxon>Metazoa</taxon>
        <taxon>Spiralia</taxon>
        <taxon>Gnathifera</taxon>
        <taxon>Rotifera</taxon>
        <taxon>Eurotatoria</taxon>
        <taxon>Monogononta</taxon>
        <taxon>Pseudotrocha</taxon>
        <taxon>Ploima</taxon>
        <taxon>Brachionidae</taxon>
        <taxon>Brachionus</taxon>
    </lineage>
</organism>
<reference evidence="1 2" key="1">
    <citation type="journal article" date="2018" name="Sci. Rep.">
        <title>Genomic signatures of local adaptation to the degree of environmental predictability in rotifers.</title>
        <authorList>
            <person name="Franch-Gras L."/>
            <person name="Hahn C."/>
            <person name="Garcia-Roger E.M."/>
            <person name="Carmona M.J."/>
            <person name="Serra M."/>
            <person name="Gomez A."/>
        </authorList>
    </citation>
    <scope>NUCLEOTIDE SEQUENCE [LARGE SCALE GENOMIC DNA]</scope>
    <source>
        <strain evidence="1">HYR1</strain>
    </source>
</reference>
<comment type="caution">
    <text evidence="1">The sequence shown here is derived from an EMBL/GenBank/DDBJ whole genome shotgun (WGS) entry which is preliminary data.</text>
</comment>
<evidence type="ECO:0000313" key="2">
    <source>
        <dbReference type="Proteomes" id="UP000276133"/>
    </source>
</evidence>
<dbReference type="AlphaFoldDB" id="A0A3M7QHN0"/>
<dbReference type="Proteomes" id="UP000276133">
    <property type="component" value="Unassembled WGS sequence"/>
</dbReference>
<sequence>MAKQHIHNTEKTLREINGLQSISGGQWFMKRNSVGRIPPLPPLAPLPPSSSSAAAFALLVPNGVLVSHFLNDSSSST</sequence>
<evidence type="ECO:0000313" key="1">
    <source>
        <dbReference type="EMBL" id="RNA10475.1"/>
    </source>
</evidence>